<evidence type="ECO:0000313" key="3">
    <source>
        <dbReference type="Proteomes" id="UP000831947"/>
    </source>
</evidence>
<protein>
    <submittedName>
        <fullName evidence="2">Alpha/beta fold hydrolase</fullName>
    </submittedName>
</protein>
<sequence length="246" mass="27440">MNIVAPQTLFMKAKPSERNILFLHSYTGSPNDFRIIGHSLVQNNMSVYLPLFTGHGTSNPIDILQKGSVDAWWKDTCRAIEHLTTKHLIVIGLSLGSIFALRALVEYPQIEAGVVLGCPVEATDFTAVNAGFYQYVQKIDTLQQVDVATKAQHMRIAQQKLPKALHDIQKQAVQVKQQLKAIKQPLFIGHGQEDQIIDPKVALNLVDNFPDQQVNLHIYPKAGHVITVNQARPALTHDLIKFLTVN</sequence>
<dbReference type="Pfam" id="PF12146">
    <property type="entry name" value="Hydrolase_4"/>
    <property type="match status" value="1"/>
</dbReference>
<proteinExistence type="predicted"/>
<dbReference type="RefSeq" id="WP_249512638.1">
    <property type="nucleotide sequence ID" value="NZ_CP093365.1"/>
</dbReference>
<dbReference type="InterPro" id="IPR022742">
    <property type="entry name" value="Hydrolase_4"/>
</dbReference>
<name>A0ABY4PDQ8_9LACO</name>
<dbReference type="EMBL" id="CP093365">
    <property type="protein sequence ID" value="UQS83412.1"/>
    <property type="molecule type" value="Genomic_DNA"/>
</dbReference>
<dbReference type="InterPro" id="IPR051044">
    <property type="entry name" value="MAG_DAG_Lipase"/>
</dbReference>
<organism evidence="2 3">
    <name type="scientific">Bombilactobacillus thymidiniphilus</name>
    <dbReference type="NCBI Taxonomy" id="2923363"/>
    <lineage>
        <taxon>Bacteria</taxon>
        <taxon>Bacillati</taxon>
        <taxon>Bacillota</taxon>
        <taxon>Bacilli</taxon>
        <taxon>Lactobacillales</taxon>
        <taxon>Lactobacillaceae</taxon>
        <taxon>Bombilactobacillus</taxon>
    </lineage>
</organism>
<dbReference type="PIRSF" id="PIRSF017388">
    <property type="entry name" value="Esterase_lipase"/>
    <property type="match status" value="1"/>
</dbReference>
<dbReference type="SUPFAM" id="SSF53474">
    <property type="entry name" value="alpha/beta-Hydrolases"/>
    <property type="match status" value="1"/>
</dbReference>
<dbReference type="Gene3D" id="3.40.50.1820">
    <property type="entry name" value="alpha/beta hydrolase"/>
    <property type="match status" value="1"/>
</dbReference>
<dbReference type="PANTHER" id="PTHR11614">
    <property type="entry name" value="PHOSPHOLIPASE-RELATED"/>
    <property type="match status" value="1"/>
</dbReference>
<dbReference type="InterPro" id="IPR012354">
    <property type="entry name" value="Esterase_lipase"/>
</dbReference>
<keyword evidence="3" id="KW-1185">Reference proteome</keyword>
<evidence type="ECO:0000313" key="2">
    <source>
        <dbReference type="EMBL" id="UQS83412.1"/>
    </source>
</evidence>
<dbReference type="GO" id="GO:0016787">
    <property type="term" value="F:hydrolase activity"/>
    <property type="evidence" value="ECO:0007669"/>
    <property type="project" value="UniProtKB-KW"/>
</dbReference>
<keyword evidence="2" id="KW-0378">Hydrolase</keyword>
<accession>A0ABY4PDQ8</accession>
<dbReference type="Proteomes" id="UP000831947">
    <property type="component" value="Chromosome"/>
</dbReference>
<dbReference type="InterPro" id="IPR029058">
    <property type="entry name" value="AB_hydrolase_fold"/>
</dbReference>
<evidence type="ECO:0000259" key="1">
    <source>
        <dbReference type="Pfam" id="PF12146"/>
    </source>
</evidence>
<feature type="domain" description="Serine aminopeptidase S33" evidence="1">
    <location>
        <begin position="17"/>
        <end position="227"/>
    </location>
</feature>
<reference evidence="2 3" key="1">
    <citation type="journal article" date="2022" name="Int. J. Syst. Evol. Microbiol.">
        <title>Apilactobacillus apisilvae sp. nov., Nicolia spurrieriana gen. nov. sp. nov., Bombilactobacillus folatiphilus sp. nov. and Bombilactobacillus thymidiniphilus sp. nov., four new lactic acid bacterial isolates from stingless bees Tetragonula carbonaria and Austroplebeia australis.</title>
        <authorList>
            <person name="Oliphant S.A."/>
            <person name="Watson-Haigh N.S."/>
            <person name="Sumby K.M."/>
            <person name="Gardner J."/>
            <person name="Groom S."/>
            <person name="Jiranek V."/>
        </authorList>
    </citation>
    <scope>NUCLEOTIDE SEQUENCE [LARGE SCALE GENOMIC DNA]</scope>
    <source>
        <strain evidence="2 3">SG4_A1</strain>
    </source>
</reference>
<gene>
    <name evidence="2" type="ORF">MOO47_06465</name>
</gene>